<dbReference type="InterPro" id="IPR058240">
    <property type="entry name" value="rSAM_sf"/>
</dbReference>
<reference evidence="12 13" key="1">
    <citation type="submission" date="2024-09" db="EMBL/GenBank/DDBJ databases">
        <title>Draft genome sequence of Candidatus Magnetaquicoccaceae bacterium FCR-1.</title>
        <authorList>
            <person name="Shimoshige H."/>
            <person name="Shimamura S."/>
            <person name="Taoka A."/>
            <person name="Kobayashi H."/>
            <person name="Maekawa T."/>
        </authorList>
    </citation>
    <scope>NUCLEOTIDE SEQUENCE [LARGE SCALE GENOMIC DNA]</scope>
    <source>
        <strain evidence="12 13">FCR-1</strain>
    </source>
</reference>
<evidence type="ECO:0000256" key="6">
    <source>
        <dbReference type="ARBA" id="ARBA00022723"/>
    </source>
</evidence>
<comment type="similarity">
    <text evidence="3">Belongs to the radical SAM superfamily. NifB family.</text>
</comment>
<evidence type="ECO:0000256" key="2">
    <source>
        <dbReference type="ARBA" id="ARBA00005155"/>
    </source>
</evidence>
<proteinExistence type="inferred from homology"/>
<dbReference type="EC" id="4.-.-.-" evidence="12"/>
<dbReference type="SFLD" id="SFLDG01068">
    <property type="entry name" value="FeMo_cofactor_biosynthesis_pro"/>
    <property type="match status" value="1"/>
</dbReference>
<comment type="cofactor">
    <cofactor evidence="1">
        <name>[4Fe-4S] cluster</name>
        <dbReference type="ChEBI" id="CHEBI:49883"/>
    </cofactor>
</comment>
<dbReference type="NCBIfam" id="TIGR01290">
    <property type="entry name" value="nifB"/>
    <property type="match status" value="1"/>
</dbReference>
<dbReference type="InterPro" id="IPR007197">
    <property type="entry name" value="rSAM"/>
</dbReference>
<dbReference type="PROSITE" id="PS51918">
    <property type="entry name" value="RADICAL_SAM"/>
    <property type="match status" value="1"/>
</dbReference>
<evidence type="ECO:0000313" key="12">
    <source>
        <dbReference type="EMBL" id="GAB0056258.1"/>
    </source>
</evidence>
<evidence type="ECO:0000259" key="11">
    <source>
        <dbReference type="PROSITE" id="PS51918"/>
    </source>
</evidence>
<dbReference type="RefSeq" id="WP_420903971.1">
    <property type="nucleotide sequence ID" value="NZ_BAAFGK010000002.1"/>
</dbReference>
<sequence>MRIIPESGIGPTNGLIDEHPCYSEGASHRYARLHLAVAPACNIQCRYCNRRFDCVNESRPGVVSALLTPEQALERVREARQRLPMLRVIGIAGPGDPLANRERVFSTCRLVRDRFPDLHLCLSTNGLNLVPDTVDEIVSCGIRHVTLTLNALDPRVGAKIYAWVRWKNFKIEGVEGAGMLLERQLIGLHALIARGVLVKVNTVLIPGINADQIGPINRLVSEAGAFSHNVVPMISAPEHGTEFGLAGMRGPTSDELQRAREACRGSARVMTHCRQCRADAAGLLGEDRHAELTVPEPRRGRGRLIAAIAGGAEVTVPVMA</sequence>
<dbReference type="Gene3D" id="3.20.20.70">
    <property type="entry name" value="Aldolase class I"/>
    <property type="match status" value="1"/>
</dbReference>
<dbReference type="InterPro" id="IPR000385">
    <property type="entry name" value="MoaA_NifB_PqqE_Fe-S-bd_CS"/>
</dbReference>
<keyword evidence="10 12" id="KW-0456">Lyase</keyword>
<evidence type="ECO:0000313" key="13">
    <source>
        <dbReference type="Proteomes" id="UP001628193"/>
    </source>
</evidence>
<evidence type="ECO:0000256" key="10">
    <source>
        <dbReference type="ARBA" id="ARBA00023239"/>
    </source>
</evidence>
<keyword evidence="6" id="KW-0479">Metal-binding</keyword>
<dbReference type="EMBL" id="BAAFGK010000002">
    <property type="protein sequence ID" value="GAB0056258.1"/>
    <property type="molecule type" value="Genomic_DNA"/>
</dbReference>
<dbReference type="Pfam" id="PF04055">
    <property type="entry name" value="Radical_SAM"/>
    <property type="match status" value="1"/>
</dbReference>
<dbReference type="CDD" id="cd01335">
    <property type="entry name" value="Radical_SAM"/>
    <property type="match status" value="1"/>
</dbReference>
<dbReference type="SFLD" id="SFLDS00029">
    <property type="entry name" value="Radical_SAM"/>
    <property type="match status" value="1"/>
</dbReference>
<evidence type="ECO:0000256" key="8">
    <source>
        <dbReference type="ARBA" id="ARBA00023014"/>
    </source>
</evidence>
<evidence type="ECO:0000256" key="4">
    <source>
        <dbReference type="ARBA" id="ARBA00022485"/>
    </source>
</evidence>
<keyword evidence="13" id="KW-1185">Reference proteome</keyword>
<keyword evidence="7" id="KW-0408">Iron</keyword>
<feature type="domain" description="Radical SAM core" evidence="11">
    <location>
        <begin position="23"/>
        <end position="279"/>
    </location>
</feature>
<keyword evidence="8" id="KW-0411">Iron-sulfur</keyword>
<dbReference type="SFLD" id="SFLDG01067">
    <property type="entry name" value="SPASM/twitch_domain_containing"/>
    <property type="match status" value="1"/>
</dbReference>
<protein>
    <submittedName>
        <fullName evidence="12">FeMo cofactor biosynthesis protein NifB</fullName>
        <ecNumber evidence="12">4.-.-.-</ecNumber>
    </submittedName>
</protein>
<dbReference type="PANTHER" id="PTHR43787">
    <property type="entry name" value="FEMO COFACTOR BIOSYNTHESIS PROTEIN NIFB-RELATED"/>
    <property type="match status" value="1"/>
</dbReference>
<dbReference type="PROSITE" id="PS01305">
    <property type="entry name" value="MOAA_NIFB_PQQE"/>
    <property type="match status" value="1"/>
</dbReference>
<dbReference type="Proteomes" id="UP001628193">
    <property type="component" value="Unassembled WGS sequence"/>
</dbReference>
<organism evidence="12 13">
    <name type="scientific">Candidatus Magnetaquiglobus chichijimensis</name>
    <dbReference type="NCBI Taxonomy" id="3141448"/>
    <lineage>
        <taxon>Bacteria</taxon>
        <taxon>Pseudomonadati</taxon>
        <taxon>Pseudomonadota</taxon>
        <taxon>Magnetococcia</taxon>
        <taxon>Magnetococcales</taxon>
        <taxon>Candidatus Magnetaquicoccaceae</taxon>
        <taxon>Candidatus Magnetaquiglobus</taxon>
    </lineage>
</organism>
<dbReference type="InterPro" id="IPR013785">
    <property type="entry name" value="Aldolase_TIM"/>
</dbReference>
<dbReference type="SFLD" id="SFLDF00281">
    <property type="entry name" value="FeMo_cofactor_biosynthesis_pro"/>
    <property type="match status" value="1"/>
</dbReference>
<evidence type="ECO:0000256" key="5">
    <source>
        <dbReference type="ARBA" id="ARBA00022691"/>
    </source>
</evidence>
<dbReference type="InterPro" id="IPR005980">
    <property type="entry name" value="Nase_CF_NifB"/>
</dbReference>
<evidence type="ECO:0000256" key="9">
    <source>
        <dbReference type="ARBA" id="ARBA00023231"/>
    </source>
</evidence>
<dbReference type="SUPFAM" id="SSF102114">
    <property type="entry name" value="Radical SAM enzymes"/>
    <property type="match status" value="1"/>
</dbReference>
<dbReference type="PANTHER" id="PTHR43787:SF13">
    <property type="entry name" value="FEMO COFACTOR BIOSYNTHESIS PROTEIN NIFB"/>
    <property type="match status" value="1"/>
</dbReference>
<accession>A0ABQ0C5U0</accession>
<comment type="caution">
    <text evidence="12">The sequence shown here is derived from an EMBL/GenBank/DDBJ whole genome shotgun (WGS) entry which is preliminary data.</text>
</comment>
<name>A0ABQ0C5U0_9PROT</name>
<keyword evidence="9" id="KW-0535">Nitrogen fixation</keyword>
<keyword evidence="4" id="KW-0004">4Fe-4S</keyword>
<gene>
    <name evidence="12" type="primary">nifB</name>
    <name evidence="12" type="ORF">SIID45300_00563</name>
</gene>
<dbReference type="GO" id="GO:0016829">
    <property type="term" value="F:lyase activity"/>
    <property type="evidence" value="ECO:0007669"/>
    <property type="project" value="UniProtKB-KW"/>
</dbReference>
<comment type="pathway">
    <text evidence="2">Cofactor biosynthesis; Fe-Mo cofactor biosynthesis.</text>
</comment>
<keyword evidence="5" id="KW-0949">S-adenosyl-L-methionine</keyword>
<evidence type="ECO:0000256" key="7">
    <source>
        <dbReference type="ARBA" id="ARBA00023004"/>
    </source>
</evidence>
<evidence type="ECO:0000256" key="1">
    <source>
        <dbReference type="ARBA" id="ARBA00001966"/>
    </source>
</evidence>
<evidence type="ECO:0000256" key="3">
    <source>
        <dbReference type="ARBA" id="ARBA00006804"/>
    </source>
</evidence>